<keyword evidence="3" id="KW-0804">Transcription</keyword>
<comment type="caution">
    <text evidence="6">The sequence shown here is derived from an EMBL/GenBank/DDBJ whole genome shotgun (WGS) entry which is preliminary data.</text>
</comment>
<dbReference type="EMBL" id="JAMZDY010000001">
    <property type="protein sequence ID" value="MCP2369590.1"/>
    <property type="molecule type" value="Genomic_DNA"/>
</dbReference>
<feature type="domain" description="HTH lacI-type" evidence="5">
    <location>
        <begin position="14"/>
        <end position="69"/>
    </location>
</feature>
<reference evidence="6" key="1">
    <citation type="submission" date="2022-06" db="EMBL/GenBank/DDBJ databases">
        <title>Sequencing the genomes of 1000 actinobacteria strains.</title>
        <authorList>
            <person name="Klenk H.-P."/>
        </authorList>
    </citation>
    <scope>NUCLEOTIDE SEQUENCE</scope>
    <source>
        <strain evidence="6">DSM 22016</strain>
    </source>
</reference>
<dbReference type="CDD" id="cd06267">
    <property type="entry name" value="PBP1_LacI_sugar_binding-like"/>
    <property type="match status" value="1"/>
</dbReference>
<dbReference type="SUPFAM" id="SSF53822">
    <property type="entry name" value="Periplasmic binding protein-like I"/>
    <property type="match status" value="1"/>
</dbReference>
<dbReference type="Proteomes" id="UP001139722">
    <property type="component" value="Unassembled WGS sequence"/>
</dbReference>
<dbReference type="OrthoDB" id="3226810at2"/>
<keyword evidence="1" id="KW-0805">Transcription regulation</keyword>
<dbReference type="Pfam" id="PF00356">
    <property type="entry name" value="LacI"/>
    <property type="match status" value="1"/>
</dbReference>
<keyword evidence="7" id="KW-1185">Reference proteome</keyword>
<evidence type="ECO:0000313" key="6">
    <source>
        <dbReference type="EMBL" id="MCP2369590.1"/>
    </source>
</evidence>
<dbReference type="SMART" id="SM00354">
    <property type="entry name" value="HTH_LACI"/>
    <property type="match status" value="1"/>
</dbReference>
<dbReference type="AlphaFoldDB" id="A0A9X2GYM5"/>
<proteinExistence type="predicted"/>
<dbReference type="RefSeq" id="WP_156999045.1">
    <property type="nucleotide sequence ID" value="NZ_JAMZDY010000001.1"/>
</dbReference>
<dbReference type="InterPro" id="IPR046335">
    <property type="entry name" value="LacI/GalR-like_sensor"/>
</dbReference>
<dbReference type="CDD" id="cd01392">
    <property type="entry name" value="HTH_LacI"/>
    <property type="match status" value="1"/>
</dbReference>
<dbReference type="Gene3D" id="1.10.260.40">
    <property type="entry name" value="lambda repressor-like DNA-binding domains"/>
    <property type="match status" value="1"/>
</dbReference>
<protein>
    <submittedName>
        <fullName evidence="6">LacI family transcriptional regulator</fullName>
    </submittedName>
</protein>
<evidence type="ECO:0000256" key="3">
    <source>
        <dbReference type="ARBA" id="ARBA00023163"/>
    </source>
</evidence>
<evidence type="ECO:0000259" key="5">
    <source>
        <dbReference type="PROSITE" id="PS50932"/>
    </source>
</evidence>
<gene>
    <name evidence="6" type="ORF">BJ978_000266</name>
</gene>
<keyword evidence="2" id="KW-0238">DNA-binding</keyword>
<feature type="compositionally biased region" description="Low complexity" evidence="4">
    <location>
        <begin position="332"/>
        <end position="341"/>
    </location>
</feature>
<dbReference type="PANTHER" id="PTHR30146">
    <property type="entry name" value="LACI-RELATED TRANSCRIPTIONAL REPRESSOR"/>
    <property type="match status" value="1"/>
</dbReference>
<evidence type="ECO:0000256" key="1">
    <source>
        <dbReference type="ARBA" id="ARBA00023015"/>
    </source>
</evidence>
<dbReference type="InterPro" id="IPR000843">
    <property type="entry name" value="HTH_LacI"/>
</dbReference>
<evidence type="ECO:0000313" key="7">
    <source>
        <dbReference type="Proteomes" id="UP001139722"/>
    </source>
</evidence>
<dbReference type="InterPro" id="IPR028082">
    <property type="entry name" value="Peripla_BP_I"/>
</dbReference>
<dbReference type="SUPFAM" id="SSF47413">
    <property type="entry name" value="lambda repressor-like DNA-binding domains"/>
    <property type="match status" value="1"/>
</dbReference>
<dbReference type="GO" id="GO:0003700">
    <property type="term" value="F:DNA-binding transcription factor activity"/>
    <property type="evidence" value="ECO:0007669"/>
    <property type="project" value="TreeGrafter"/>
</dbReference>
<dbReference type="PRINTS" id="PR00036">
    <property type="entry name" value="HTHLACI"/>
</dbReference>
<dbReference type="PANTHER" id="PTHR30146:SF109">
    <property type="entry name" value="HTH-TYPE TRANSCRIPTIONAL REGULATOR GALS"/>
    <property type="match status" value="1"/>
</dbReference>
<dbReference type="Gene3D" id="3.40.50.2300">
    <property type="match status" value="2"/>
</dbReference>
<dbReference type="GO" id="GO:0000976">
    <property type="term" value="F:transcription cis-regulatory region binding"/>
    <property type="evidence" value="ECO:0007669"/>
    <property type="project" value="TreeGrafter"/>
</dbReference>
<feature type="region of interest" description="Disordered" evidence="4">
    <location>
        <begin position="332"/>
        <end position="355"/>
    </location>
</feature>
<organism evidence="6 7">
    <name type="scientific">Agromyces terreus</name>
    <dbReference type="NCBI Taxonomy" id="424795"/>
    <lineage>
        <taxon>Bacteria</taxon>
        <taxon>Bacillati</taxon>
        <taxon>Actinomycetota</taxon>
        <taxon>Actinomycetes</taxon>
        <taxon>Micrococcales</taxon>
        <taxon>Microbacteriaceae</taxon>
        <taxon>Agromyces</taxon>
    </lineage>
</organism>
<dbReference type="Pfam" id="PF13377">
    <property type="entry name" value="Peripla_BP_3"/>
    <property type="match status" value="1"/>
</dbReference>
<sequence length="355" mass="37338">MIEGDAPTRRTAPATLHDVAREAGVSLATASRSLNGSARKVNEEYRERVLAAAAKLGYTPNLSAQAVARGTSTTVALLVADIADPYFSSLAAGVVGAAGDDRLIVTMAETKRDSARELELVRAMRGQRPRVMILAGSRDIGDPNAAALEAELTAYEQTGGRAVFVSESDLPFRTLPLANRAGGRDLAVALHELGYRRFTALAGPETLRTAHDRIAGFAEGLASVGAQLPADRLVRSSFTRDGGYDAMRRLLEAGIGDTQLVFALNDVMAMGAMSAIRDAGLEPGRDLAVAGFDDIPTVRDVTPRLTSVRMPLERIGEQALRLALEDGADAASARASSTDVSTEVVLRESTPGPAA</sequence>
<evidence type="ECO:0000256" key="2">
    <source>
        <dbReference type="ARBA" id="ARBA00023125"/>
    </source>
</evidence>
<name>A0A9X2GYM5_9MICO</name>
<accession>A0A9X2GYM5</accession>
<dbReference type="InterPro" id="IPR010982">
    <property type="entry name" value="Lambda_DNA-bd_dom_sf"/>
</dbReference>
<dbReference type="PROSITE" id="PS50932">
    <property type="entry name" value="HTH_LACI_2"/>
    <property type="match status" value="1"/>
</dbReference>
<evidence type="ECO:0000256" key="4">
    <source>
        <dbReference type="SAM" id="MobiDB-lite"/>
    </source>
</evidence>